<keyword evidence="2" id="KW-1185">Reference proteome</keyword>
<evidence type="ECO:0008006" key="3">
    <source>
        <dbReference type="Google" id="ProtNLM"/>
    </source>
</evidence>
<evidence type="ECO:0000313" key="1">
    <source>
        <dbReference type="EMBL" id="KAJ4367341.1"/>
    </source>
</evidence>
<dbReference type="PANTHER" id="PTHR42052">
    <property type="entry name" value="ABM DOMAIN-CONTAINING PROTEIN"/>
    <property type="match status" value="1"/>
</dbReference>
<dbReference type="OrthoDB" id="3542212at2759"/>
<gene>
    <name evidence="1" type="ORF">N0V83_006922</name>
</gene>
<evidence type="ECO:0000313" key="2">
    <source>
        <dbReference type="Proteomes" id="UP001140560"/>
    </source>
</evidence>
<proteinExistence type="predicted"/>
<comment type="caution">
    <text evidence="1">The sequence shown here is derived from an EMBL/GenBank/DDBJ whole genome shotgun (WGS) entry which is preliminary data.</text>
</comment>
<dbReference type="Gene3D" id="3.30.70.100">
    <property type="match status" value="2"/>
</dbReference>
<accession>A0A9W8Y508</accession>
<organism evidence="1 2">
    <name type="scientific">Neocucurbitaria cava</name>
    <dbReference type="NCBI Taxonomy" id="798079"/>
    <lineage>
        <taxon>Eukaryota</taxon>
        <taxon>Fungi</taxon>
        <taxon>Dikarya</taxon>
        <taxon>Ascomycota</taxon>
        <taxon>Pezizomycotina</taxon>
        <taxon>Dothideomycetes</taxon>
        <taxon>Pleosporomycetidae</taxon>
        <taxon>Pleosporales</taxon>
        <taxon>Pleosporineae</taxon>
        <taxon>Cucurbitariaceae</taxon>
        <taxon>Neocucurbitaria</taxon>
    </lineage>
</organism>
<dbReference type="PANTHER" id="PTHR42052:SF1">
    <property type="entry name" value="ABM DOMAIN-CONTAINING PROTEIN"/>
    <property type="match status" value="1"/>
</dbReference>
<dbReference type="Proteomes" id="UP001140560">
    <property type="component" value="Unassembled WGS sequence"/>
</dbReference>
<protein>
    <recommendedName>
        <fullName evidence="3">ABM domain-containing protein</fullName>
    </recommendedName>
</protein>
<dbReference type="EMBL" id="JAPEUY010000012">
    <property type="protein sequence ID" value="KAJ4367341.1"/>
    <property type="molecule type" value="Genomic_DNA"/>
</dbReference>
<sequence>MVVTELALLHLSSGLTIENDDLRSKLTHAKSVMQNYTNRTFYYLQQIEDPSYIYVVGEWDSLDQHKNHFIPGQENQAVLESLKDMVTVDWLLHIDTSHAKLPLPKTNTDKDKAQNGKLVWSIGRHFLKDGEKGSFQQTFNANEHYLQDFVTEGTVGGGWRVDKSNNVEEFVLLCPWTRVEQHSDFANTEGFAKYGQIREHIAGAEIKHARLVSI</sequence>
<name>A0A9W8Y508_9PLEO</name>
<reference evidence="1" key="1">
    <citation type="submission" date="2022-10" db="EMBL/GenBank/DDBJ databases">
        <title>Tapping the CABI collections for fungal endophytes: first genome assemblies for Collariella, Neodidymelliopsis, Ascochyta clinopodiicola, Didymella pomorum, Didymosphaeria variabile, Neocosmospora piperis and Neocucurbitaria cava.</title>
        <authorList>
            <person name="Hill R."/>
        </authorList>
    </citation>
    <scope>NUCLEOTIDE SEQUENCE</scope>
    <source>
        <strain evidence="1">IMI 356814</strain>
    </source>
</reference>
<dbReference type="AlphaFoldDB" id="A0A9W8Y508"/>